<comment type="subcellular location">
    <subcellularLocation>
        <location evidence="1">Membrane</location>
        <topology evidence="1">Multi-pass membrane protein</topology>
    </subcellularLocation>
</comment>
<evidence type="ECO:0000313" key="9">
    <source>
        <dbReference type="Ensembl" id="ENSEBUP00000021992.1"/>
    </source>
</evidence>
<dbReference type="PANTHER" id="PTHR13353:SF5">
    <property type="entry name" value="TRANSMEMBRANE PROTEIN 19"/>
    <property type="match status" value="1"/>
</dbReference>
<reference evidence="9" key="1">
    <citation type="submission" date="2025-08" db="UniProtKB">
        <authorList>
            <consortium name="Ensembl"/>
        </authorList>
    </citation>
    <scope>IDENTIFICATION</scope>
</reference>
<feature type="chain" id="PRO_5034876099" description="Transmembrane protein 19" evidence="8">
    <location>
        <begin position="22"/>
        <end position="298"/>
    </location>
</feature>
<proteinExistence type="inferred from homology"/>
<evidence type="ECO:0000256" key="3">
    <source>
        <dbReference type="ARBA" id="ARBA00014258"/>
    </source>
</evidence>
<evidence type="ECO:0000256" key="4">
    <source>
        <dbReference type="ARBA" id="ARBA00022692"/>
    </source>
</evidence>
<evidence type="ECO:0000313" key="10">
    <source>
        <dbReference type="Proteomes" id="UP000694388"/>
    </source>
</evidence>
<keyword evidence="4 7" id="KW-0812">Transmembrane</keyword>
<keyword evidence="8" id="KW-0732">Signal</keyword>
<evidence type="ECO:0000256" key="2">
    <source>
        <dbReference type="ARBA" id="ARBA00009012"/>
    </source>
</evidence>
<keyword evidence="6 7" id="KW-0472">Membrane</keyword>
<dbReference type="InterPro" id="IPR002794">
    <property type="entry name" value="DUF92_TMEM19"/>
</dbReference>
<evidence type="ECO:0000256" key="6">
    <source>
        <dbReference type="ARBA" id="ARBA00023136"/>
    </source>
</evidence>
<keyword evidence="10" id="KW-1185">Reference proteome</keyword>
<evidence type="ECO:0000256" key="1">
    <source>
        <dbReference type="ARBA" id="ARBA00004141"/>
    </source>
</evidence>
<dbReference type="Proteomes" id="UP000694388">
    <property type="component" value="Unplaced"/>
</dbReference>
<reference evidence="9" key="2">
    <citation type="submission" date="2025-09" db="UniProtKB">
        <authorList>
            <consortium name="Ensembl"/>
        </authorList>
    </citation>
    <scope>IDENTIFICATION</scope>
</reference>
<evidence type="ECO:0000256" key="8">
    <source>
        <dbReference type="SAM" id="SignalP"/>
    </source>
</evidence>
<dbReference type="PANTHER" id="PTHR13353">
    <property type="entry name" value="TRANSMEMBRANE PROTEIN 19"/>
    <property type="match status" value="1"/>
</dbReference>
<comment type="similarity">
    <text evidence="2">Belongs to the TMEM19 family.</text>
</comment>
<protein>
    <recommendedName>
        <fullName evidence="3">Transmembrane protein 19</fullName>
    </recommendedName>
</protein>
<feature type="transmembrane region" description="Helical" evidence="7">
    <location>
        <begin position="31"/>
        <end position="48"/>
    </location>
</feature>
<dbReference type="Pfam" id="PF01940">
    <property type="entry name" value="DUF92"/>
    <property type="match status" value="1"/>
</dbReference>
<keyword evidence="5 7" id="KW-1133">Transmembrane helix</keyword>
<dbReference type="GeneTree" id="ENSGT00390000017998"/>
<evidence type="ECO:0000256" key="7">
    <source>
        <dbReference type="SAM" id="Phobius"/>
    </source>
</evidence>
<sequence length="298" mass="33643">KLLLILCIIFSLCFLKSATLSAGDTIQLSPWRCLFSISLPVLIVRHALRKKSLDRSGALAALLVGVLLTAASFCFFLALFIFFVSSTCLTWWRADMKKKIDPHYQYGGQRNWLQVFCNGGIPSKLALIYLVEVGPRELPIDFSKHYTSSWLCLAVIAAIATSAGDTWASEVGLVFAAAHPRLITTWCRVPPGGQLCFLLTLSIPRSPTKFTKTFLFPQLRYSHVCVKVPCNAQHHVQLNHSHHPLQYIPEFLLISPSPSRFWPIYRHNMHHNLLCHHPTHKYPSLPSFHSVDLLADLF</sequence>
<dbReference type="AlphaFoldDB" id="A0A8C4QZP9"/>
<evidence type="ECO:0000256" key="5">
    <source>
        <dbReference type="ARBA" id="ARBA00022989"/>
    </source>
</evidence>
<dbReference type="Ensembl" id="ENSEBUT00000022569.1">
    <property type="protein sequence ID" value="ENSEBUP00000021992.1"/>
    <property type="gene ID" value="ENSEBUG00000013569.1"/>
</dbReference>
<feature type="signal peptide" evidence="8">
    <location>
        <begin position="1"/>
        <end position="21"/>
    </location>
</feature>
<feature type="transmembrane region" description="Helical" evidence="7">
    <location>
        <begin position="60"/>
        <end position="84"/>
    </location>
</feature>
<accession>A0A8C4QZP9</accession>
<organism evidence="9 10">
    <name type="scientific">Eptatretus burgeri</name>
    <name type="common">Inshore hagfish</name>
    <dbReference type="NCBI Taxonomy" id="7764"/>
    <lineage>
        <taxon>Eukaryota</taxon>
        <taxon>Metazoa</taxon>
        <taxon>Chordata</taxon>
        <taxon>Craniata</taxon>
        <taxon>Vertebrata</taxon>
        <taxon>Cyclostomata</taxon>
        <taxon>Myxini</taxon>
        <taxon>Myxiniformes</taxon>
        <taxon>Myxinidae</taxon>
        <taxon>Eptatretinae</taxon>
        <taxon>Eptatretus</taxon>
    </lineage>
</organism>
<dbReference type="GO" id="GO:0016020">
    <property type="term" value="C:membrane"/>
    <property type="evidence" value="ECO:0007669"/>
    <property type="project" value="UniProtKB-SubCell"/>
</dbReference>
<name>A0A8C4QZP9_EPTBU</name>